<feature type="transmembrane region" description="Helical" evidence="1">
    <location>
        <begin position="20"/>
        <end position="39"/>
    </location>
</feature>
<evidence type="ECO:0000256" key="1">
    <source>
        <dbReference type="SAM" id="Phobius"/>
    </source>
</evidence>
<dbReference type="OrthoDB" id="119761at2"/>
<proteinExistence type="predicted"/>
<evidence type="ECO:0000313" key="2">
    <source>
        <dbReference type="EMBL" id="TGX40773.1"/>
    </source>
</evidence>
<dbReference type="Proteomes" id="UP000309848">
    <property type="component" value="Unassembled WGS sequence"/>
</dbReference>
<keyword evidence="1" id="KW-0472">Membrane</keyword>
<dbReference type="InterPro" id="IPR007251">
    <property type="entry name" value="Iron_permease_Fet4"/>
</dbReference>
<dbReference type="AlphaFoldDB" id="A0A4S1WDZ5"/>
<evidence type="ECO:0000313" key="3">
    <source>
        <dbReference type="Proteomes" id="UP000309848"/>
    </source>
</evidence>
<reference evidence="2 3" key="1">
    <citation type="submission" date="2019-04" db="EMBL/GenBank/DDBJ databases">
        <title>Sphingomonas psychrotolerans sp. nov., isolated from soil in the Tianshan Mountains, Xinjiang, China.</title>
        <authorList>
            <person name="Luo Y."/>
            <person name="Sheng H."/>
        </authorList>
    </citation>
    <scope>NUCLEOTIDE SEQUENCE [LARGE SCALE GENOMIC DNA]</scope>
    <source>
        <strain evidence="2 3">KIS18-15</strain>
    </source>
</reference>
<keyword evidence="1" id="KW-1133">Transmembrane helix</keyword>
<feature type="transmembrane region" description="Helical" evidence="1">
    <location>
        <begin position="45"/>
        <end position="64"/>
    </location>
</feature>
<dbReference type="EMBL" id="SRXU01000006">
    <property type="protein sequence ID" value="TGX40773.1"/>
    <property type="molecule type" value="Genomic_DNA"/>
</dbReference>
<sequence length="133" mass="14863">MGSVFERFAQAVAGWAGRPAAFAIAFLVVVGWGLSGPIFKWSDTWQLVINTGTTIVTFLMVFLIQNAQNRDAAAIQAKLDELIRAIDNGRNEFIGIEHLGEKELVAIRDRLERECGREMPERHQGIGRLLGRR</sequence>
<dbReference type="Pfam" id="PF04120">
    <property type="entry name" value="Iron_permease"/>
    <property type="match status" value="1"/>
</dbReference>
<keyword evidence="3" id="KW-1185">Reference proteome</keyword>
<dbReference type="RefSeq" id="WP_135986346.1">
    <property type="nucleotide sequence ID" value="NZ_JAASQM010000005.1"/>
</dbReference>
<accession>A0A4S1WDZ5</accession>
<keyword evidence="1" id="KW-0812">Transmembrane</keyword>
<name>A0A4S1WDZ5_9SPHN</name>
<comment type="caution">
    <text evidence="2">The sequence shown here is derived from an EMBL/GenBank/DDBJ whole genome shotgun (WGS) entry which is preliminary data.</text>
</comment>
<organism evidence="2 3">
    <name type="scientific">Sphingomonas naasensis</name>
    <dbReference type="NCBI Taxonomy" id="1344951"/>
    <lineage>
        <taxon>Bacteria</taxon>
        <taxon>Pseudomonadati</taxon>
        <taxon>Pseudomonadota</taxon>
        <taxon>Alphaproteobacteria</taxon>
        <taxon>Sphingomonadales</taxon>
        <taxon>Sphingomonadaceae</taxon>
        <taxon>Sphingomonas</taxon>
    </lineage>
</organism>
<gene>
    <name evidence="2" type="ORF">E5A74_14930</name>
</gene>
<protein>
    <submittedName>
        <fullName evidence="2">Low affinity iron permease family protein</fullName>
    </submittedName>
</protein>
<dbReference type="GO" id="GO:0055085">
    <property type="term" value="P:transmembrane transport"/>
    <property type="evidence" value="ECO:0007669"/>
    <property type="project" value="InterPro"/>
</dbReference>